<protein>
    <submittedName>
        <fullName evidence="1 2">Uncharacterized protein</fullName>
    </submittedName>
</protein>
<reference evidence="2" key="2">
    <citation type="submission" date="2020-05" db="UniProtKB">
        <authorList>
            <consortium name="EnsemblMetazoa"/>
        </authorList>
    </citation>
    <scope>IDENTIFICATION</scope>
</reference>
<dbReference type="EMBL" id="KE525369">
    <property type="protein sequence ID" value="KFB52088.1"/>
    <property type="molecule type" value="Genomic_DNA"/>
</dbReference>
<organism evidence="1">
    <name type="scientific">Anopheles sinensis</name>
    <name type="common">Mosquito</name>
    <dbReference type="NCBI Taxonomy" id="74873"/>
    <lineage>
        <taxon>Eukaryota</taxon>
        <taxon>Metazoa</taxon>
        <taxon>Ecdysozoa</taxon>
        <taxon>Arthropoda</taxon>
        <taxon>Hexapoda</taxon>
        <taxon>Insecta</taxon>
        <taxon>Pterygota</taxon>
        <taxon>Neoptera</taxon>
        <taxon>Endopterygota</taxon>
        <taxon>Diptera</taxon>
        <taxon>Nematocera</taxon>
        <taxon>Culicoidea</taxon>
        <taxon>Culicidae</taxon>
        <taxon>Anophelinae</taxon>
        <taxon>Anopheles</taxon>
    </lineage>
</organism>
<evidence type="ECO:0000313" key="1">
    <source>
        <dbReference type="EMBL" id="KFB52088.1"/>
    </source>
</evidence>
<dbReference type="EMBL" id="ATLV01025072">
    <property type="status" value="NOT_ANNOTATED_CDS"/>
    <property type="molecule type" value="Genomic_DNA"/>
</dbReference>
<keyword evidence="3" id="KW-1185">Reference proteome</keyword>
<accession>A0A084WPE4</accession>
<dbReference type="EnsemblMetazoa" id="ASIC020480-RA">
    <property type="protein sequence ID" value="ASIC020480-PA"/>
    <property type="gene ID" value="ASIC020480"/>
</dbReference>
<name>A0A084WPE4_ANOSI</name>
<reference evidence="1 3" key="1">
    <citation type="journal article" date="2014" name="BMC Genomics">
        <title>Genome sequence of Anopheles sinensis provides insight into genetics basis of mosquito competence for malaria parasites.</title>
        <authorList>
            <person name="Zhou D."/>
            <person name="Zhang D."/>
            <person name="Ding G."/>
            <person name="Shi L."/>
            <person name="Hou Q."/>
            <person name="Ye Y."/>
            <person name="Xu Y."/>
            <person name="Zhou H."/>
            <person name="Xiong C."/>
            <person name="Li S."/>
            <person name="Yu J."/>
            <person name="Hong S."/>
            <person name="Yu X."/>
            <person name="Zou P."/>
            <person name="Chen C."/>
            <person name="Chang X."/>
            <person name="Wang W."/>
            <person name="Lv Y."/>
            <person name="Sun Y."/>
            <person name="Ma L."/>
            <person name="Shen B."/>
            <person name="Zhu C."/>
        </authorList>
    </citation>
    <scope>NUCLEOTIDE SEQUENCE [LARGE SCALE GENOMIC DNA]</scope>
</reference>
<gene>
    <name evidence="1" type="ORF">ZHAS_00020480</name>
</gene>
<evidence type="ECO:0000313" key="2">
    <source>
        <dbReference type="EnsemblMetazoa" id="ASIC020480-PA"/>
    </source>
</evidence>
<sequence>MASWEKETNVTSKDRKASLYPRGVVGNTHGKYVVPKQTASITGERAFSREVHRTDAAAFVLATGSGYPQLPVPGSSSSIENFHAPIPYYGAARG</sequence>
<dbReference type="Proteomes" id="UP000030765">
    <property type="component" value="Unassembled WGS sequence"/>
</dbReference>
<dbReference type="VEuPathDB" id="VectorBase:ASIC020480"/>
<dbReference type="AlphaFoldDB" id="A0A084WPE4"/>
<proteinExistence type="predicted"/>
<evidence type="ECO:0000313" key="3">
    <source>
        <dbReference type="Proteomes" id="UP000030765"/>
    </source>
</evidence>